<dbReference type="EMBL" id="MU006234">
    <property type="protein sequence ID" value="KAF2822597.1"/>
    <property type="molecule type" value="Genomic_DNA"/>
</dbReference>
<dbReference type="InterPro" id="IPR052337">
    <property type="entry name" value="SAT4-like"/>
</dbReference>
<dbReference type="PANTHER" id="PTHR33048">
    <property type="entry name" value="PTH11-LIKE INTEGRAL MEMBRANE PROTEIN (AFU_ORTHOLOGUE AFUA_5G11245)"/>
    <property type="match status" value="1"/>
</dbReference>
<evidence type="ECO:0000256" key="3">
    <source>
        <dbReference type="ARBA" id="ARBA00022989"/>
    </source>
</evidence>
<protein>
    <recommendedName>
        <fullName evidence="8">Rhodopsin domain-containing protein</fullName>
    </recommendedName>
</protein>
<dbReference type="AlphaFoldDB" id="A0A6A6ZQL2"/>
<gene>
    <name evidence="9" type="ORF">CC86DRAFT_80533</name>
</gene>
<organism evidence="9 10">
    <name type="scientific">Ophiobolus disseminans</name>
    <dbReference type="NCBI Taxonomy" id="1469910"/>
    <lineage>
        <taxon>Eukaryota</taxon>
        <taxon>Fungi</taxon>
        <taxon>Dikarya</taxon>
        <taxon>Ascomycota</taxon>
        <taxon>Pezizomycotina</taxon>
        <taxon>Dothideomycetes</taxon>
        <taxon>Pleosporomycetidae</taxon>
        <taxon>Pleosporales</taxon>
        <taxon>Pleosporineae</taxon>
        <taxon>Phaeosphaeriaceae</taxon>
        <taxon>Ophiobolus</taxon>
    </lineage>
</organism>
<keyword evidence="10" id="KW-1185">Reference proteome</keyword>
<evidence type="ECO:0000256" key="6">
    <source>
        <dbReference type="SAM" id="MobiDB-lite"/>
    </source>
</evidence>
<feature type="compositionally biased region" description="Low complexity" evidence="6">
    <location>
        <begin position="309"/>
        <end position="318"/>
    </location>
</feature>
<feature type="transmembrane region" description="Helical" evidence="7">
    <location>
        <begin position="238"/>
        <end position="256"/>
    </location>
</feature>
<evidence type="ECO:0000313" key="10">
    <source>
        <dbReference type="Proteomes" id="UP000799424"/>
    </source>
</evidence>
<dbReference type="Proteomes" id="UP000799424">
    <property type="component" value="Unassembled WGS sequence"/>
</dbReference>
<keyword evidence="4 7" id="KW-0472">Membrane</keyword>
<evidence type="ECO:0000256" key="2">
    <source>
        <dbReference type="ARBA" id="ARBA00022692"/>
    </source>
</evidence>
<dbReference type="OrthoDB" id="5022096at2759"/>
<evidence type="ECO:0000259" key="8">
    <source>
        <dbReference type="Pfam" id="PF20684"/>
    </source>
</evidence>
<dbReference type="GO" id="GO:0016020">
    <property type="term" value="C:membrane"/>
    <property type="evidence" value="ECO:0007669"/>
    <property type="project" value="UniProtKB-SubCell"/>
</dbReference>
<comment type="similarity">
    <text evidence="5">Belongs to the SAT4 family.</text>
</comment>
<feature type="region of interest" description="Disordered" evidence="6">
    <location>
        <begin position="309"/>
        <end position="330"/>
    </location>
</feature>
<dbReference type="Pfam" id="PF20684">
    <property type="entry name" value="Fung_rhodopsin"/>
    <property type="match status" value="1"/>
</dbReference>
<feature type="transmembrane region" description="Helical" evidence="7">
    <location>
        <begin position="66"/>
        <end position="89"/>
    </location>
</feature>
<comment type="subcellular location">
    <subcellularLocation>
        <location evidence="1">Membrane</location>
        <topology evidence="1">Multi-pass membrane protein</topology>
    </subcellularLocation>
</comment>
<keyword evidence="2 7" id="KW-0812">Transmembrane</keyword>
<sequence>MSPDWSNVLRRQAPPLPPPLTPEEIAYDNSPEILAMTGSFFAAAALVVLLRCYVRMSMLRVFGIDDWVMLLAMVLCAATFACFVLRVHYGLGHHMMALFMRGPAGFVNLTKVQYIQAITMMVAISSVKVSIALTLLRLSVQRIYNRILWASIIFLVLMTIACSGTLVFQCLPVRAAWDGSLRPPPFGTGTAKCYSMDTFRNLGLMNSSFNIATDVLFAAMPIPLIWQLQLTIRTKVSLIMILSLGWFACAAGIIKAVKQYYVLTEMDWTVSDSFNVWNFIELATGAIAASLPTLKPLFKDVLETARGLTSGTRSRGGSYKIKDSKSSLGYSKTTDPWNSKEIALGSYASNEASSPTSSKVPYHVRISTQPTGAVDKEGWEAHRKESDEGSWPLRPHHSLGSSGIIRTREISIV</sequence>
<evidence type="ECO:0000313" key="9">
    <source>
        <dbReference type="EMBL" id="KAF2822597.1"/>
    </source>
</evidence>
<name>A0A6A6ZQL2_9PLEO</name>
<feature type="region of interest" description="Disordered" evidence="6">
    <location>
        <begin position="371"/>
        <end position="398"/>
    </location>
</feature>
<evidence type="ECO:0000256" key="4">
    <source>
        <dbReference type="ARBA" id="ARBA00023136"/>
    </source>
</evidence>
<feature type="compositionally biased region" description="Basic and acidic residues" evidence="6">
    <location>
        <begin position="374"/>
        <end position="387"/>
    </location>
</feature>
<feature type="domain" description="Rhodopsin" evidence="8">
    <location>
        <begin position="50"/>
        <end position="299"/>
    </location>
</feature>
<feature type="transmembrane region" description="Helical" evidence="7">
    <location>
        <begin position="114"/>
        <end position="136"/>
    </location>
</feature>
<proteinExistence type="inferred from homology"/>
<dbReference type="InterPro" id="IPR049326">
    <property type="entry name" value="Rhodopsin_dom_fungi"/>
</dbReference>
<reference evidence="9" key="1">
    <citation type="journal article" date="2020" name="Stud. Mycol.">
        <title>101 Dothideomycetes genomes: a test case for predicting lifestyles and emergence of pathogens.</title>
        <authorList>
            <person name="Haridas S."/>
            <person name="Albert R."/>
            <person name="Binder M."/>
            <person name="Bloem J."/>
            <person name="Labutti K."/>
            <person name="Salamov A."/>
            <person name="Andreopoulos B."/>
            <person name="Baker S."/>
            <person name="Barry K."/>
            <person name="Bills G."/>
            <person name="Bluhm B."/>
            <person name="Cannon C."/>
            <person name="Castanera R."/>
            <person name="Culley D."/>
            <person name="Daum C."/>
            <person name="Ezra D."/>
            <person name="Gonzalez J."/>
            <person name="Henrissat B."/>
            <person name="Kuo A."/>
            <person name="Liang C."/>
            <person name="Lipzen A."/>
            <person name="Lutzoni F."/>
            <person name="Magnuson J."/>
            <person name="Mondo S."/>
            <person name="Nolan M."/>
            <person name="Ohm R."/>
            <person name="Pangilinan J."/>
            <person name="Park H.-J."/>
            <person name="Ramirez L."/>
            <person name="Alfaro M."/>
            <person name="Sun H."/>
            <person name="Tritt A."/>
            <person name="Yoshinaga Y."/>
            <person name="Zwiers L.-H."/>
            <person name="Turgeon B."/>
            <person name="Goodwin S."/>
            <person name="Spatafora J."/>
            <person name="Crous P."/>
            <person name="Grigoriev I."/>
        </authorList>
    </citation>
    <scope>NUCLEOTIDE SEQUENCE</scope>
    <source>
        <strain evidence="9">CBS 113818</strain>
    </source>
</reference>
<feature type="transmembrane region" description="Helical" evidence="7">
    <location>
        <begin position="148"/>
        <end position="168"/>
    </location>
</feature>
<dbReference type="PANTHER" id="PTHR33048:SF167">
    <property type="entry name" value="INTEGRAL MEMBRANE PROTEIN"/>
    <property type="match status" value="1"/>
</dbReference>
<accession>A0A6A6ZQL2</accession>
<evidence type="ECO:0000256" key="5">
    <source>
        <dbReference type="ARBA" id="ARBA00038359"/>
    </source>
</evidence>
<evidence type="ECO:0000256" key="1">
    <source>
        <dbReference type="ARBA" id="ARBA00004141"/>
    </source>
</evidence>
<feature type="transmembrane region" description="Helical" evidence="7">
    <location>
        <begin position="33"/>
        <end position="54"/>
    </location>
</feature>
<evidence type="ECO:0000256" key="7">
    <source>
        <dbReference type="SAM" id="Phobius"/>
    </source>
</evidence>
<feature type="transmembrane region" description="Helical" evidence="7">
    <location>
        <begin position="207"/>
        <end position="226"/>
    </location>
</feature>
<keyword evidence="3 7" id="KW-1133">Transmembrane helix</keyword>